<dbReference type="EMBL" id="VZBZ01000153">
    <property type="protein sequence ID" value="MQN78725.1"/>
    <property type="molecule type" value="Genomic_DNA"/>
</dbReference>
<dbReference type="RefSeq" id="WP_153093476.1">
    <property type="nucleotide sequence ID" value="NZ_VZBZ01000153.1"/>
</dbReference>
<reference evidence="2" key="1">
    <citation type="submission" date="2019-09" db="EMBL/GenBank/DDBJ databases">
        <title>Distinct polysaccharide growth profiles of human intestinal Prevotella copri isolates.</title>
        <authorList>
            <person name="Fehlner-Peach H."/>
            <person name="Magnabosco C."/>
            <person name="Raghavan V."/>
            <person name="Scher J.U."/>
            <person name="Tett A."/>
            <person name="Cox L.M."/>
            <person name="Gottsegen C."/>
            <person name="Watters A."/>
            <person name="Wiltshire- Gordon J.D."/>
            <person name="Segata N."/>
            <person name="Bonneau R."/>
            <person name="Littman D.R."/>
        </authorList>
    </citation>
    <scope>NUCLEOTIDE SEQUENCE [LARGE SCALE GENOMIC DNA]</scope>
    <source>
        <strain evidence="2">BU41712</strain>
    </source>
</reference>
<sequence length="128" mass="14846">MDKLEYIPGDLVKFATNNYTIVNFEENFLHNKICYALISTNSTKTALVADRDILPIPLTLEILEKNGWKSINGKYALKIKNANYVVLEFTEDGIYTYINENTMLFTIKYIHELQHLLYALHIDSNLKI</sequence>
<evidence type="ECO:0000313" key="2">
    <source>
        <dbReference type="Proteomes" id="UP000423156"/>
    </source>
</evidence>
<comment type="caution">
    <text evidence="1">The sequence shown here is derived from an EMBL/GenBank/DDBJ whole genome shotgun (WGS) entry which is preliminary data.</text>
</comment>
<protein>
    <submittedName>
        <fullName evidence="1">Uncharacterized protein</fullName>
    </submittedName>
</protein>
<dbReference type="Proteomes" id="UP000423156">
    <property type="component" value="Unassembled WGS sequence"/>
</dbReference>
<gene>
    <name evidence="1" type="ORF">F7D71_12850</name>
</gene>
<evidence type="ECO:0000313" key="1">
    <source>
        <dbReference type="EMBL" id="MQN78725.1"/>
    </source>
</evidence>
<name>A0AA90UVJ6_9BACT</name>
<dbReference type="AlphaFoldDB" id="A0AA90UVJ6"/>
<accession>A0AA90UVJ6</accession>
<organism evidence="1 2">
    <name type="scientific">Segatella copri</name>
    <dbReference type="NCBI Taxonomy" id="165179"/>
    <lineage>
        <taxon>Bacteria</taxon>
        <taxon>Pseudomonadati</taxon>
        <taxon>Bacteroidota</taxon>
        <taxon>Bacteroidia</taxon>
        <taxon>Bacteroidales</taxon>
        <taxon>Prevotellaceae</taxon>
        <taxon>Segatella</taxon>
    </lineage>
</organism>
<proteinExistence type="predicted"/>